<dbReference type="Pfam" id="PF13947">
    <property type="entry name" value="GUB_WAK_bind"/>
    <property type="match status" value="1"/>
</dbReference>
<keyword evidence="6" id="KW-0812">Transmembrane</keyword>
<evidence type="ECO:0000256" key="11">
    <source>
        <dbReference type="ARBA" id="ARBA00022833"/>
    </source>
</evidence>
<keyword evidence="8 15" id="KW-0732">Signal</keyword>
<keyword evidence="10" id="KW-0833">Ubl conjugation pathway</keyword>
<gene>
    <name evidence="17" type="ORF">ILEXP_LOCUS14428</name>
</gene>
<evidence type="ECO:0000256" key="9">
    <source>
        <dbReference type="ARBA" id="ARBA00022771"/>
    </source>
</evidence>
<keyword evidence="9" id="KW-0863">Zinc-finger</keyword>
<dbReference type="PANTHER" id="PTHR46279:SF10">
    <property type="entry name" value="RING-TYPE E3 UBIQUITIN TRANSFERASE"/>
    <property type="match status" value="1"/>
</dbReference>
<dbReference type="EC" id="2.3.2.27" evidence="4"/>
<evidence type="ECO:0000256" key="10">
    <source>
        <dbReference type="ARBA" id="ARBA00022786"/>
    </source>
</evidence>
<proteinExistence type="inferred from homology"/>
<comment type="subcellular location">
    <subcellularLocation>
        <location evidence="2">Membrane</location>
        <topology evidence="2">Single-pass membrane protein</topology>
    </subcellularLocation>
</comment>
<sequence length="184" mass="20651">MDTHKIIASFLVFSYFLFMVSSADICFHAACCPNEPVIRFPFWLEKQQPKPCGYPGFGLFCDSTTNLTVLELPVSGKFVVQGIDYASRELWINDPHDCLPQRLLSLNLAGSPFTGVYYQDITLFNCSFDYTKYRLNPIACLSGSTYTVFATSSERAMRVLSSTCSSISTISVPVEWPFNEQVLS</sequence>
<dbReference type="InterPro" id="IPR025287">
    <property type="entry name" value="WAK_GUB"/>
</dbReference>
<keyword evidence="12" id="KW-1133">Transmembrane helix</keyword>
<evidence type="ECO:0000259" key="16">
    <source>
        <dbReference type="Pfam" id="PF13947"/>
    </source>
</evidence>
<comment type="pathway">
    <text evidence="3">Protein modification; protein ubiquitination.</text>
</comment>
<reference evidence="17 18" key="1">
    <citation type="submission" date="2024-02" db="EMBL/GenBank/DDBJ databases">
        <authorList>
            <person name="Vignale AGUSTIN F."/>
            <person name="Sosa J E."/>
            <person name="Modenutti C."/>
        </authorList>
    </citation>
    <scope>NUCLEOTIDE SEQUENCE [LARGE SCALE GENOMIC DNA]</scope>
</reference>
<keyword evidence="13" id="KW-0472">Membrane</keyword>
<evidence type="ECO:0000256" key="8">
    <source>
        <dbReference type="ARBA" id="ARBA00022729"/>
    </source>
</evidence>
<dbReference type="AlphaFoldDB" id="A0ABC8RPS5"/>
<dbReference type="Proteomes" id="UP001642360">
    <property type="component" value="Unassembled WGS sequence"/>
</dbReference>
<name>A0ABC8RPS5_9AQUA</name>
<evidence type="ECO:0000256" key="12">
    <source>
        <dbReference type="ARBA" id="ARBA00022989"/>
    </source>
</evidence>
<keyword evidence="18" id="KW-1185">Reference proteome</keyword>
<dbReference type="GO" id="GO:0008270">
    <property type="term" value="F:zinc ion binding"/>
    <property type="evidence" value="ECO:0007669"/>
    <property type="project" value="UniProtKB-KW"/>
</dbReference>
<dbReference type="PANTHER" id="PTHR46279">
    <property type="entry name" value="RING/U-BOX SUPERFAMILY PROTEIN"/>
    <property type="match status" value="1"/>
</dbReference>
<evidence type="ECO:0000256" key="15">
    <source>
        <dbReference type="SAM" id="SignalP"/>
    </source>
</evidence>
<dbReference type="InterPro" id="IPR046948">
    <property type="entry name" value="ATL20-22-like"/>
</dbReference>
<evidence type="ECO:0000256" key="2">
    <source>
        <dbReference type="ARBA" id="ARBA00004167"/>
    </source>
</evidence>
<comment type="similarity">
    <text evidence="14">Belongs to the RING-type zinc finger family. ATL subfamily.</text>
</comment>
<organism evidence="17 18">
    <name type="scientific">Ilex paraguariensis</name>
    <name type="common">yerba mate</name>
    <dbReference type="NCBI Taxonomy" id="185542"/>
    <lineage>
        <taxon>Eukaryota</taxon>
        <taxon>Viridiplantae</taxon>
        <taxon>Streptophyta</taxon>
        <taxon>Embryophyta</taxon>
        <taxon>Tracheophyta</taxon>
        <taxon>Spermatophyta</taxon>
        <taxon>Magnoliopsida</taxon>
        <taxon>eudicotyledons</taxon>
        <taxon>Gunneridae</taxon>
        <taxon>Pentapetalae</taxon>
        <taxon>asterids</taxon>
        <taxon>campanulids</taxon>
        <taxon>Aquifoliales</taxon>
        <taxon>Aquifoliaceae</taxon>
        <taxon>Ilex</taxon>
    </lineage>
</organism>
<accession>A0ABC8RPS5</accession>
<keyword evidence="11" id="KW-0862">Zinc</keyword>
<protein>
    <recommendedName>
        <fullName evidence="4">RING-type E3 ubiquitin transferase</fullName>
        <ecNumber evidence="4">2.3.2.27</ecNumber>
    </recommendedName>
</protein>
<evidence type="ECO:0000256" key="4">
    <source>
        <dbReference type="ARBA" id="ARBA00012483"/>
    </source>
</evidence>
<comment type="caution">
    <text evidence="17">The sequence shown here is derived from an EMBL/GenBank/DDBJ whole genome shotgun (WGS) entry which is preliminary data.</text>
</comment>
<evidence type="ECO:0000256" key="1">
    <source>
        <dbReference type="ARBA" id="ARBA00000900"/>
    </source>
</evidence>
<feature type="signal peptide" evidence="15">
    <location>
        <begin position="1"/>
        <end position="22"/>
    </location>
</feature>
<comment type="catalytic activity">
    <reaction evidence="1">
        <text>S-ubiquitinyl-[E2 ubiquitin-conjugating enzyme]-L-cysteine + [acceptor protein]-L-lysine = [E2 ubiquitin-conjugating enzyme]-L-cysteine + N(6)-ubiquitinyl-[acceptor protein]-L-lysine.</text>
        <dbReference type="EC" id="2.3.2.27"/>
    </reaction>
</comment>
<evidence type="ECO:0000313" key="18">
    <source>
        <dbReference type="Proteomes" id="UP001642360"/>
    </source>
</evidence>
<evidence type="ECO:0000256" key="7">
    <source>
        <dbReference type="ARBA" id="ARBA00022723"/>
    </source>
</evidence>
<keyword evidence="7" id="KW-0479">Metal-binding</keyword>
<evidence type="ECO:0000256" key="6">
    <source>
        <dbReference type="ARBA" id="ARBA00022692"/>
    </source>
</evidence>
<evidence type="ECO:0000256" key="5">
    <source>
        <dbReference type="ARBA" id="ARBA00022679"/>
    </source>
</evidence>
<evidence type="ECO:0000256" key="3">
    <source>
        <dbReference type="ARBA" id="ARBA00004906"/>
    </source>
</evidence>
<feature type="domain" description="Wall-associated receptor kinase galacturonan-binding" evidence="16">
    <location>
        <begin position="32"/>
        <end position="94"/>
    </location>
</feature>
<evidence type="ECO:0000313" key="17">
    <source>
        <dbReference type="EMBL" id="CAK9146575.1"/>
    </source>
</evidence>
<feature type="chain" id="PRO_5044866667" description="RING-type E3 ubiquitin transferase" evidence="15">
    <location>
        <begin position="23"/>
        <end position="184"/>
    </location>
</feature>
<dbReference type="GO" id="GO:0016020">
    <property type="term" value="C:membrane"/>
    <property type="evidence" value="ECO:0007669"/>
    <property type="project" value="UniProtKB-SubCell"/>
</dbReference>
<evidence type="ECO:0000256" key="14">
    <source>
        <dbReference type="ARBA" id="ARBA00024209"/>
    </source>
</evidence>
<keyword evidence="5" id="KW-0808">Transferase</keyword>
<dbReference type="GO" id="GO:0061630">
    <property type="term" value="F:ubiquitin protein ligase activity"/>
    <property type="evidence" value="ECO:0007669"/>
    <property type="project" value="UniProtKB-EC"/>
</dbReference>
<dbReference type="EMBL" id="CAUOFW020001591">
    <property type="protein sequence ID" value="CAK9146575.1"/>
    <property type="molecule type" value="Genomic_DNA"/>
</dbReference>
<evidence type="ECO:0000256" key="13">
    <source>
        <dbReference type="ARBA" id="ARBA00023136"/>
    </source>
</evidence>